<evidence type="ECO:0000313" key="3">
    <source>
        <dbReference type="Proteomes" id="UP001341840"/>
    </source>
</evidence>
<reference evidence="2 3" key="1">
    <citation type="journal article" date="2023" name="Plants (Basel)">
        <title>Bridging the Gap: Combining Genomics and Transcriptomics Approaches to Understand Stylosanthes scabra, an Orphan Legume from the Brazilian Caatinga.</title>
        <authorList>
            <person name="Ferreira-Neto J.R.C."/>
            <person name="da Silva M.D."/>
            <person name="Binneck E."/>
            <person name="de Melo N.F."/>
            <person name="da Silva R.H."/>
            <person name="de Melo A.L.T.M."/>
            <person name="Pandolfi V."/>
            <person name="Bustamante F.O."/>
            <person name="Brasileiro-Vidal A.C."/>
            <person name="Benko-Iseppon A.M."/>
        </authorList>
    </citation>
    <scope>NUCLEOTIDE SEQUENCE [LARGE SCALE GENOMIC DNA]</scope>
    <source>
        <tissue evidence="2">Leaves</tissue>
    </source>
</reference>
<keyword evidence="3" id="KW-1185">Reference proteome</keyword>
<proteinExistence type="predicted"/>
<evidence type="ECO:0000313" key="2">
    <source>
        <dbReference type="EMBL" id="MED6142854.1"/>
    </source>
</evidence>
<accession>A0ABU6T2B4</accession>
<evidence type="ECO:0000256" key="1">
    <source>
        <dbReference type="SAM" id="MobiDB-lite"/>
    </source>
</evidence>
<gene>
    <name evidence="2" type="ORF">PIB30_001053</name>
</gene>
<organism evidence="2 3">
    <name type="scientific">Stylosanthes scabra</name>
    <dbReference type="NCBI Taxonomy" id="79078"/>
    <lineage>
        <taxon>Eukaryota</taxon>
        <taxon>Viridiplantae</taxon>
        <taxon>Streptophyta</taxon>
        <taxon>Embryophyta</taxon>
        <taxon>Tracheophyta</taxon>
        <taxon>Spermatophyta</taxon>
        <taxon>Magnoliopsida</taxon>
        <taxon>eudicotyledons</taxon>
        <taxon>Gunneridae</taxon>
        <taxon>Pentapetalae</taxon>
        <taxon>rosids</taxon>
        <taxon>fabids</taxon>
        <taxon>Fabales</taxon>
        <taxon>Fabaceae</taxon>
        <taxon>Papilionoideae</taxon>
        <taxon>50 kb inversion clade</taxon>
        <taxon>dalbergioids sensu lato</taxon>
        <taxon>Dalbergieae</taxon>
        <taxon>Pterocarpus clade</taxon>
        <taxon>Stylosanthes</taxon>
    </lineage>
</organism>
<feature type="region of interest" description="Disordered" evidence="1">
    <location>
        <begin position="70"/>
        <end position="121"/>
    </location>
</feature>
<protein>
    <submittedName>
        <fullName evidence="2">Uncharacterized protein</fullName>
    </submittedName>
</protein>
<comment type="caution">
    <text evidence="2">The sequence shown here is derived from an EMBL/GenBank/DDBJ whole genome shotgun (WGS) entry which is preliminary data.</text>
</comment>
<dbReference type="EMBL" id="JASCZI010090623">
    <property type="protein sequence ID" value="MED6142854.1"/>
    <property type="molecule type" value="Genomic_DNA"/>
</dbReference>
<feature type="compositionally biased region" description="Basic residues" evidence="1">
    <location>
        <begin position="70"/>
        <end position="80"/>
    </location>
</feature>
<feature type="compositionally biased region" description="Polar residues" evidence="1">
    <location>
        <begin position="89"/>
        <end position="100"/>
    </location>
</feature>
<dbReference type="Proteomes" id="UP001341840">
    <property type="component" value="Unassembled WGS sequence"/>
</dbReference>
<name>A0ABU6T2B4_9FABA</name>
<sequence>MNLFPIETLTFQFHHRERTQRREHREEGKLIHRERNIAAASLRRPPSLPAAARAESTIAALAASTVAAVQRHRSCPRRQPRNPEQPRQFSSEMDTLSTDGEGSDTEDLLLNSTGSIGRLIS</sequence>